<evidence type="ECO:0000259" key="10">
    <source>
        <dbReference type="PROSITE" id="PS50109"/>
    </source>
</evidence>
<evidence type="ECO:0000256" key="7">
    <source>
        <dbReference type="ARBA" id="ARBA00022840"/>
    </source>
</evidence>
<dbReference type="PANTHER" id="PTHR43065:SF10">
    <property type="entry name" value="PEROXIDE STRESS-ACTIVATED HISTIDINE KINASE MAK3"/>
    <property type="match status" value="1"/>
</dbReference>
<organism evidence="11 12">
    <name type="scientific">Imperialibacter roseus</name>
    <dbReference type="NCBI Taxonomy" id="1324217"/>
    <lineage>
        <taxon>Bacteria</taxon>
        <taxon>Pseudomonadati</taxon>
        <taxon>Bacteroidota</taxon>
        <taxon>Cytophagia</taxon>
        <taxon>Cytophagales</taxon>
        <taxon>Flammeovirgaceae</taxon>
        <taxon>Imperialibacter</taxon>
    </lineage>
</organism>
<keyword evidence="4" id="KW-0808">Transferase</keyword>
<feature type="transmembrane region" description="Helical" evidence="9">
    <location>
        <begin position="166"/>
        <end position="186"/>
    </location>
</feature>
<keyword evidence="5" id="KW-0547">Nucleotide-binding</keyword>
<dbReference type="Proteomes" id="UP001302349">
    <property type="component" value="Chromosome"/>
</dbReference>
<evidence type="ECO:0000313" key="11">
    <source>
        <dbReference type="EMBL" id="WOK06786.1"/>
    </source>
</evidence>
<dbReference type="PANTHER" id="PTHR43065">
    <property type="entry name" value="SENSOR HISTIDINE KINASE"/>
    <property type="match status" value="1"/>
</dbReference>
<gene>
    <name evidence="11" type="ORF">RT717_27335</name>
</gene>
<evidence type="ECO:0000256" key="2">
    <source>
        <dbReference type="ARBA" id="ARBA00012438"/>
    </source>
</evidence>
<dbReference type="PROSITE" id="PS50109">
    <property type="entry name" value="HIS_KIN"/>
    <property type="match status" value="1"/>
</dbReference>
<dbReference type="GO" id="GO:0016301">
    <property type="term" value="F:kinase activity"/>
    <property type="evidence" value="ECO:0007669"/>
    <property type="project" value="UniProtKB-KW"/>
</dbReference>
<proteinExistence type="predicted"/>
<dbReference type="SMART" id="SM00387">
    <property type="entry name" value="HATPase_c"/>
    <property type="match status" value="1"/>
</dbReference>
<reference evidence="11 12" key="1">
    <citation type="journal article" date="2023" name="Microbiol. Resour. Announc.">
        <title>Complete Genome Sequence of Imperialibacter roseus strain P4T.</title>
        <authorList>
            <person name="Tizabi D.R."/>
            <person name="Bachvaroff T."/>
            <person name="Hill R.T."/>
        </authorList>
    </citation>
    <scope>NUCLEOTIDE SEQUENCE [LARGE SCALE GENOMIC DNA]</scope>
    <source>
        <strain evidence="11 12">P4T</strain>
    </source>
</reference>
<evidence type="ECO:0000256" key="1">
    <source>
        <dbReference type="ARBA" id="ARBA00000085"/>
    </source>
</evidence>
<dbReference type="Pfam" id="PF02518">
    <property type="entry name" value="HATPase_c"/>
    <property type="match status" value="1"/>
</dbReference>
<dbReference type="RefSeq" id="WP_317489487.1">
    <property type="nucleotide sequence ID" value="NZ_CP136051.1"/>
</dbReference>
<keyword evidence="8" id="KW-0902">Two-component regulatory system</keyword>
<keyword evidence="9" id="KW-0812">Transmembrane</keyword>
<feature type="transmembrane region" description="Helical" evidence="9">
    <location>
        <begin position="20"/>
        <end position="43"/>
    </location>
</feature>
<evidence type="ECO:0000256" key="9">
    <source>
        <dbReference type="SAM" id="Phobius"/>
    </source>
</evidence>
<feature type="domain" description="Histidine kinase" evidence="10">
    <location>
        <begin position="204"/>
        <end position="408"/>
    </location>
</feature>
<dbReference type="EC" id="2.7.13.3" evidence="2"/>
<evidence type="ECO:0000256" key="8">
    <source>
        <dbReference type="ARBA" id="ARBA00023012"/>
    </source>
</evidence>
<dbReference type="PRINTS" id="PR00344">
    <property type="entry name" value="BCTRLSENSOR"/>
</dbReference>
<keyword evidence="9" id="KW-1133">Transmembrane helix</keyword>
<keyword evidence="3" id="KW-0597">Phosphoprotein</keyword>
<dbReference type="InterPro" id="IPR036890">
    <property type="entry name" value="HATPase_C_sf"/>
</dbReference>
<keyword evidence="7" id="KW-0067">ATP-binding</keyword>
<evidence type="ECO:0000256" key="4">
    <source>
        <dbReference type="ARBA" id="ARBA00022679"/>
    </source>
</evidence>
<accession>A0ABZ0ISY0</accession>
<dbReference type="InterPro" id="IPR004358">
    <property type="entry name" value="Sig_transdc_His_kin-like_C"/>
</dbReference>
<comment type="catalytic activity">
    <reaction evidence="1">
        <text>ATP + protein L-histidine = ADP + protein N-phospho-L-histidine.</text>
        <dbReference type="EC" id="2.7.13.3"/>
    </reaction>
</comment>
<evidence type="ECO:0000313" key="12">
    <source>
        <dbReference type="Proteomes" id="UP001302349"/>
    </source>
</evidence>
<sequence>MQYPLKEATTLEFYKDNSNFKWVVVLIAILISIGSIYYTSIVVESLKDREKRLIDLFANTLEYTANEDGESNLTFIFDEIIVANNSIPVIIADEFGIPSQSKNVKKADEAKTERERIRILAETLKDMEKDHEPIVVTLRNKNKNYEITGYNYIYYQNSDLLKQLTYYPYIQLSVIFLFGLIAYIAFNSSRSAEQNRVWVGLAKETAHQLGTPLSSLMAWVEYFKTDDRFKDSDIIPELNKDIERLEMITSRFSNIGSVPQLNEENLYDALEETISYLQKRVSTRVKFILSAFPNKDIKADINKPLFAWVVENLCKNAVDAMSGTGTIEIKILKANEGKVMVDISDTGKGIPKSKIGSVFQPGYTSKKRGWGLGLTLVKRIIENYHTGKIFVKSSELDKGTTFRIVLKV</sequence>
<evidence type="ECO:0000256" key="6">
    <source>
        <dbReference type="ARBA" id="ARBA00022777"/>
    </source>
</evidence>
<dbReference type="SUPFAM" id="SSF55874">
    <property type="entry name" value="ATPase domain of HSP90 chaperone/DNA topoisomerase II/histidine kinase"/>
    <property type="match status" value="1"/>
</dbReference>
<dbReference type="Gene3D" id="3.30.565.10">
    <property type="entry name" value="Histidine kinase-like ATPase, C-terminal domain"/>
    <property type="match status" value="1"/>
</dbReference>
<keyword evidence="6 11" id="KW-0418">Kinase</keyword>
<evidence type="ECO:0000256" key="3">
    <source>
        <dbReference type="ARBA" id="ARBA00022553"/>
    </source>
</evidence>
<protein>
    <recommendedName>
        <fullName evidence="2">histidine kinase</fullName>
        <ecNumber evidence="2">2.7.13.3</ecNumber>
    </recommendedName>
</protein>
<dbReference type="EMBL" id="CP136051">
    <property type="protein sequence ID" value="WOK06786.1"/>
    <property type="molecule type" value="Genomic_DNA"/>
</dbReference>
<evidence type="ECO:0000256" key="5">
    <source>
        <dbReference type="ARBA" id="ARBA00022741"/>
    </source>
</evidence>
<name>A0ABZ0ISY0_9BACT</name>
<dbReference type="InterPro" id="IPR003594">
    <property type="entry name" value="HATPase_dom"/>
</dbReference>
<dbReference type="InterPro" id="IPR005467">
    <property type="entry name" value="His_kinase_dom"/>
</dbReference>
<keyword evidence="9" id="KW-0472">Membrane</keyword>
<keyword evidence="12" id="KW-1185">Reference proteome</keyword>